<dbReference type="FunFam" id="3.40.190.10:FF:000054">
    <property type="entry name" value="Glutamate receptor"/>
    <property type="match status" value="1"/>
</dbReference>
<dbReference type="FunFam" id="3.40.50.2300:FF:000081">
    <property type="entry name" value="Glutamate receptor"/>
    <property type="match status" value="1"/>
</dbReference>
<dbReference type="InterPro" id="IPR000337">
    <property type="entry name" value="GPCR_3"/>
</dbReference>
<reference evidence="20" key="2">
    <citation type="submission" date="2025-08" db="UniProtKB">
        <authorList>
            <consortium name="RefSeq"/>
        </authorList>
    </citation>
    <scope>IDENTIFICATION</scope>
    <source>
        <tissue evidence="20">Etiolated seedlings</tissue>
    </source>
</reference>
<feature type="chain" id="PRO_5010269890" description="Glutamate receptor" evidence="17">
    <location>
        <begin position="21"/>
        <end position="935"/>
    </location>
</feature>
<proteinExistence type="inferred from homology"/>
<feature type="disulfide bond" evidence="14">
    <location>
        <begin position="772"/>
        <end position="826"/>
    </location>
</feature>
<sequence length="935" mass="104005">MNLFLFPYFYFYCVLVLVLGEGRGVYSNSNSNSNSNVSFSRPTFVNIGAIFTFDSSIGKVAKLAMEEAVKDINSNSNILHGTQLRLHMQTSNCSGFDGMIQALRFMETDVIAILGPQSSVVSHIVSHVANELRVPMLSFAATDPTLSSLQFPFFVRTTLSDLYQMTAVAEIIDFYGWKEVIAIYVDDDYGRNGVSVLEDALAGRRCRISYKAGIKSGPDVDRGEITNLLVNVAQMQSRVIVVHAHSNSGFMIFKVARYLGMMQEGYVWIATDWLSTVLDSSSLPLETMDTLQGALGLRQHTPDTDKKKAFFTRWNKITGGSLGLHSYGLHAYDSVWLVARAIDEFFNQGGVISCTNYTSLHDKGKGGGLNLDAMSIFDNGTLLLDNILQSDFVGLSGPMKFDLDKNLFRPAYDIINVVGNGFRRIGYWSNYSGLSIVSPETLYANPPNRSSANQHLHSVIWPGETPSRPRGWVFPNNGKQLRIGVPIRVSFHEFVSPVKGTDTFKGFCVDVFAAAVNLLPYAVPYRFVPFGDGRKNPSYTELVNSITTGYFDGAVGDIAIVTNRTRIVDFTQPYAASGLVVVAPFKKINSGGWSFLQPFTPSMWIVTACFFFFVGIVVWILEHRINDEFRGPPKQQFITILWFSLSTLFFSHRENTVSALGRGVVLIWLFVVLIINSSYTASLTSILTVQQLSSPISGIDSLKASDEPIGFQVGSFAERYLTEDIGISKSRLVALGSPEEYAKALQLGPNKGGVAAIIDERPYVEIFLSAQCTFRIVGQEFTRSGWGFAFPRDSPLAVDLSTAILQLSETGDLQRIHDKWMTRSTCSLDNTEIDSDRLQLKSFWGLFIICGLACFIALLIYFLQIMLLLWRSAPSEPASNVGPMQRFLSLVDEKKDPSRSERRKRNGDEMSPEDQIERQPKRIQIVTEAEFKSNN</sequence>
<evidence type="ECO:0000313" key="20">
    <source>
        <dbReference type="RefSeq" id="XP_004500848.1"/>
    </source>
</evidence>
<evidence type="ECO:0000256" key="15">
    <source>
        <dbReference type="SAM" id="MobiDB-lite"/>
    </source>
</evidence>
<dbReference type="SUPFAM" id="SSF53822">
    <property type="entry name" value="Periplasmic binding protein-like I"/>
    <property type="match status" value="1"/>
</dbReference>
<dbReference type="Pfam" id="PF10613">
    <property type="entry name" value="Lig_chan-Glu_bd"/>
    <property type="match status" value="1"/>
</dbReference>
<dbReference type="Gene3D" id="1.10.287.70">
    <property type="match status" value="1"/>
</dbReference>
<dbReference type="Pfam" id="PF01094">
    <property type="entry name" value="ANF_receptor"/>
    <property type="match status" value="1"/>
</dbReference>
<dbReference type="Gene3D" id="3.40.190.10">
    <property type="entry name" value="Periplasmic binding protein-like II"/>
    <property type="match status" value="3"/>
</dbReference>
<dbReference type="eggNOG" id="KOG1052">
    <property type="taxonomic scope" value="Eukaryota"/>
</dbReference>
<dbReference type="GeneID" id="101505452"/>
<dbReference type="FunFam" id="3.40.190.10:FF:000175">
    <property type="entry name" value="Glutamate receptor"/>
    <property type="match status" value="1"/>
</dbReference>
<dbReference type="CDD" id="cd19990">
    <property type="entry name" value="PBP1_GABAb_receptor_plant"/>
    <property type="match status" value="1"/>
</dbReference>
<dbReference type="SMR" id="A0A1S2Y973"/>
<comment type="subcellular location">
    <subcellularLocation>
        <location evidence="1">Membrane</location>
        <topology evidence="1">Multi-pass membrane protein</topology>
    </subcellularLocation>
</comment>
<evidence type="ECO:0000256" key="8">
    <source>
        <dbReference type="ARBA" id="ARBA00023136"/>
    </source>
</evidence>
<protein>
    <recommendedName>
        <fullName evidence="13">Glutamate receptor</fullName>
    </recommendedName>
</protein>
<dbReference type="CDD" id="cd13686">
    <property type="entry name" value="GluR_Plant"/>
    <property type="match status" value="1"/>
</dbReference>
<evidence type="ECO:0000256" key="3">
    <source>
        <dbReference type="ARBA" id="ARBA00022448"/>
    </source>
</evidence>
<feature type="region of interest" description="Disordered" evidence="15">
    <location>
        <begin position="890"/>
        <end position="922"/>
    </location>
</feature>
<dbReference type="KEGG" id="cam:101505452"/>
<reference evidence="19" key="1">
    <citation type="journal article" date="2013" name="Nat. Biotechnol.">
        <title>Draft genome sequence of chickpea (Cicer arietinum) provides a resource for trait improvement.</title>
        <authorList>
            <person name="Varshney R.K."/>
            <person name="Song C."/>
            <person name="Saxena R.K."/>
            <person name="Azam S."/>
            <person name="Yu S."/>
            <person name="Sharpe A.G."/>
            <person name="Cannon S."/>
            <person name="Baek J."/>
            <person name="Rosen B.D."/>
            <person name="Tar'an B."/>
            <person name="Millan T."/>
            <person name="Zhang X."/>
            <person name="Ramsay L.D."/>
            <person name="Iwata A."/>
            <person name="Wang Y."/>
            <person name="Nelson W."/>
            <person name="Farmer A.D."/>
            <person name="Gaur P.M."/>
            <person name="Soderlund C."/>
            <person name="Penmetsa R.V."/>
            <person name="Xu C."/>
            <person name="Bharti A.K."/>
            <person name="He W."/>
            <person name="Winter P."/>
            <person name="Zhao S."/>
            <person name="Hane J.K."/>
            <person name="Carrasquilla-Garcia N."/>
            <person name="Condie J.A."/>
            <person name="Upadhyaya H.D."/>
            <person name="Luo M.C."/>
            <person name="Thudi M."/>
            <person name="Gowda C.L."/>
            <person name="Singh N.P."/>
            <person name="Lichtenzveig J."/>
            <person name="Gali K.K."/>
            <person name="Rubio J."/>
            <person name="Nadarajan N."/>
            <person name="Dolezel J."/>
            <person name="Bansal K.C."/>
            <person name="Xu X."/>
            <person name="Edwards D."/>
            <person name="Zhang G."/>
            <person name="Kahl G."/>
            <person name="Gil J."/>
            <person name="Singh K.B."/>
            <person name="Datta S.K."/>
            <person name="Jackson S.A."/>
            <person name="Wang J."/>
            <person name="Cook D.R."/>
        </authorList>
    </citation>
    <scope>NUCLEOTIDE SEQUENCE [LARGE SCALE GENOMIC DNA]</scope>
    <source>
        <strain evidence="19">cv. CDC Frontier</strain>
    </source>
</reference>
<dbReference type="GO" id="GO:1901701">
    <property type="term" value="P:cellular response to oxygen-containing compound"/>
    <property type="evidence" value="ECO:0007669"/>
    <property type="project" value="UniProtKB-ARBA"/>
</dbReference>
<dbReference type="GO" id="GO:0015276">
    <property type="term" value="F:ligand-gated monoatomic ion channel activity"/>
    <property type="evidence" value="ECO:0007669"/>
    <property type="project" value="InterPro"/>
</dbReference>
<comment type="function">
    <text evidence="13">Glutamate-gated receptor that probably acts as non-selective cation channel.</text>
</comment>
<evidence type="ECO:0000256" key="12">
    <source>
        <dbReference type="ARBA" id="ARBA00023303"/>
    </source>
</evidence>
<comment type="similarity">
    <text evidence="2 13">Belongs to the glutamate-gated ion channel (TC 1.A.10.1) family.</text>
</comment>
<evidence type="ECO:0000259" key="18">
    <source>
        <dbReference type="SMART" id="SM00079"/>
    </source>
</evidence>
<evidence type="ECO:0000256" key="16">
    <source>
        <dbReference type="SAM" id="Phobius"/>
    </source>
</evidence>
<dbReference type="InterPro" id="IPR017103">
    <property type="entry name" value="Iontropic_Glu_rcpt_pln"/>
</dbReference>
<dbReference type="GO" id="GO:0016020">
    <property type="term" value="C:membrane"/>
    <property type="evidence" value="ECO:0007669"/>
    <property type="project" value="UniProtKB-SubCell"/>
</dbReference>
<keyword evidence="8 13" id="KW-0472">Membrane</keyword>
<keyword evidence="4 16" id="KW-0812">Transmembrane</keyword>
<evidence type="ECO:0000256" key="5">
    <source>
        <dbReference type="ARBA" id="ARBA00022729"/>
    </source>
</evidence>
<keyword evidence="11 13" id="KW-1071">Ligand-gated ion channel</keyword>
<evidence type="ECO:0000256" key="6">
    <source>
        <dbReference type="ARBA" id="ARBA00022989"/>
    </source>
</evidence>
<accession>A0A1S2Y973</accession>
<dbReference type="SMART" id="SM00079">
    <property type="entry name" value="PBPe"/>
    <property type="match status" value="1"/>
</dbReference>
<dbReference type="InterPro" id="IPR028082">
    <property type="entry name" value="Peripla_BP_I"/>
</dbReference>
<keyword evidence="10" id="KW-0325">Glycoprotein</keyword>
<dbReference type="RefSeq" id="XP_004500848.1">
    <property type="nucleotide sequence ID" value="XM_004500791.3"/>
</dbReference>
<dbReference type="FunFam" id="1.10.287.70:FF:000037">
    <property type="entry name" value="Glutamate receptor"/>
    <property type="match status" value="1"/>
</dbReference>
<evidence type="ECO:0000256" key="10">
    <source>
        <dbReference type="ARBA" id="ARBA00023180"/>
    </source>
</evidence>
<keyword evidence="6 16" id="KW-1133">Transmembrane helix</keyword>
<feature type="compositionally biased region" description="Basic and acidic residues" evidence="15">
    <location>
        <begin position="891"/>
        <end position="900"/>
    </location>
</feature>
<keyword evidence="9 13" id="KW-0675">Receptor</keyword>
<evidence type="ECO:0000313" key="19">
    <source>
        <dbReference type="Proteomes" id="UP000087171"/>
    </source>
</evidence>
<keyword evidence="14" id="KW-1015">Disulfide bond</keyword>
<dbReference type="PRINTS" id="PR01176">
    <property type="entry name" value="GABABRECEPTR"/>
</dbReference>
<dbReference type="InterPro" id="IPR015683">
    <property type="entry name" value="Ionotropic_Glu_rcpt"/>
</dbReference>
<dbReference type="PANTHER" id="PTHR18966">
    <property type="entry name" value="IONOTROPIC GLUTAMATE RECEPTOR"/>
    <property type="match status" value="1"/>
</dbReference>
<dbReference type="InterPro" id="IPR001320">
    <property type="entry name" value="Iontro_rcpt_C"/>
</dbReference>
<evidence type="ECO:0000256" key="7">
    <source>
        <dbReference type="ARBA" id="ARBA00023065"/>
    </source>
</evidence>
<keyword evidence="3 13" id="KW-0813">Transport</keyword>
<evidence type="ECO:0000256" key="4">
    <source>
        <dbReference type="ARBA" id="ARBA00022692"/>
    </source>
</evidence>
<keyword evidence="5 17" id="KW-0732">Signal</keyword>
<dbReference type="PaxDb" id="3827-XP_004500848.1"/>
<feature type="transmembrane region" description="Helical" evidence="16">
    <location>
        <begin position="603"/>
        <end position="621"/>
    </location>
</feature>
<dbReference type="AlphaFoldDB" id="A0A1S2Y973"/>
<evidence type="ECO:0000256" key="9">
    <source>
        <dbReference type="ARBA" id="ARBA00023170"/>
    </source>
</evidence>
<feature type="transmembrane region" description="Helical" evidence="16">
    <location>
        <begin position="843"/>
        <end position="870"/>
    </location>
</feature>
<dbReference type="Gene3D" id="3.40.50.2300">
    <property type="match status" value="2"/>
</dbReference>
<dbReference type="STRING" id="3827.A0A1S2Y973"/>
<evidence type="ECO:0000256" key="2">
    <source>
        <dbReference type="ARBA" id="ARBA00008685"/>
    </source>
</evidence>
<dbReference type="InterPro" id="IPR044440">
    <property type="entry name" value="GABAb_receptor_plant_PBP1"/>
</dbReference>
<gene>
    <name evidence="20" type="primary">LOC101505452</name>
</gene>
<dbReference type="PIRSF" id="PIRSF037090">
    <property type="entry name" value="Iontro_Glu-like_rcpt_pln"/>
    <property type="match status" value="1"/>
</dbReference>
<evidence type="ECO:0000256" key="11">
    <source>
        <dbReference type="ARBA" id="ARBA00023286"/>
    </source>
</evidence>
<dbReference type="GO" id="GO:0004930">
    <property type="term" value="F:G protein-coupled receptor activity"/>
    <property type="evidence" value="ECO:0007669"/>
    <property type="project" value="InterPro"/>
</dbReference>
<keyword evidence="12 13" id="KW-0407">Ion channel</keyword>
<name>A0A1S2Y973_CICAR</name>
<evidence type="ECO:0000256" key="17">
    <source>
        <dbReference type="SAM" id="SignalP"/>
    </source>
</evidence>
<evidence type="ECO:0000256" key="13">
    <source>
        <dbReference type="PIRNR" id="PIRNR037090"/>
    </source>
</evidence>
<dbReference type="Pfam" id="PF00060">
    <property type="entry name" value="Lig_chan"/>
    <property type="match status" value="1"/>
</dbReference>
<dbReference type="InterPro" id="IPR019594">
    <property type="entry name" value="Glu/Gly-bd"/>
</dbReference>
<feature type="signal peptide" evidence="17">
    <location>
        <begin position="1"/>
        <end position="20"/>
    </location>
</feature>
<dbReference type="InterPro" id="IPR001828">
    <property type="entry name" value="ANF_lig-bd_rcpt"/>
</dbReference>
<organism evidence="19 20">
    <name type="scientific">Cicer arietinum</name>
    <name type="common">Chickpea</name>
    <name type="synonym">Garbanzo</name>
    <dbReference type="NCBI Taxonomy" id="3827"/>
    <lineage>
        <taxon>Eukaryota</taxon>
        <taxon>Viridiplantae</taxon>
        <taxon>Streptophyta</taxon>
        <taxon>Embryophyta</taxon>
        <taxon>Tracheophyta</taxon>
        <taxon>Spermatophyta</taxon>
        <taxon>Magnoliopsida</taxon>
        <taxon>eudicotyledons</taxon>
        <taxon>Gunneridae</taxon>
        <taxon>Pentapetalae</taxon>
        <taxon>rosids</taxon>
        <taxon>fabids</taxon>
        <taxon>Fabales</taxon>
        <taxon>Fabaceae</taxon>
        <taxon>Papilionoideae</taxon>
        <taxon>50 kb inversion clade</taxon>
        <taxon>NPAAA clade</taxon>
        <taxon>Hologalegina</taxon>
        <taxon>IRL clade</taxon>
        <taxon>Cicereae</taxon>
        <taxon>Cicer</taxon>
    </lineage>
</organism>
<dbReference type="PRINTS" id="PR00248">
    <property type="entry name" value="GPCRMGR"/>
</dbReference>
<dbReference type="GO" id="GO:0009611">
    <property type="term" value="P:response to wounding"/>
    <property type="evidence" value="ECO:0007669"/>
    <property type="project" value="UniProtKB-ARBA"/>
</dbReference>
<dbReference type="OrthoDB" id="5984008at2759"/>
<feature type="domain" description="Ionotropic glutamate receptor C-terminal" evidence="18">
    <location>
        <begin position="482"/>
        <end position="823"/>
    </location>
</feature>
<evidence type="ECO:0000256" key="1">
    <source>
        <dbReference type="ARBA" id="ARBA00004141"/>
    </source>
</evidence>
<dbReference type="Proteomes" id="UP000087171">
    <property type="component" value="Chromosome Ca5"/>
</dbReference>
<keyword evidence="19" id="KW-1185">Reference proteome</keyword>
<keyword evidence="7 13" id="KW-0406">Ion transport</keyword>
<dbReference type="SUPFAM" id="SSF53850">
    <property type="entry name" value="Periplasmic binding protein-like II"/>
    <property type="match status" value="1"/>
</dbReference>
<evidence type="ECO:0000256" key="14">
    <source>
        <dbReference type="PIRSR" id="PIRSR037090-50"/>
    </source>
</evidence>